<dbReference type="Gene3D" id="3.20.20.80">
    <property type="entry name" value="Glycosidases"/>
    <property type="match status" value="1"/>
</dbReference>
<organism evidence="5 6">
    <name type="scientific">Sphingobacterium hotanense</name>
    <dbReference type="NCBI Taxonomy" id="649196"/>
    <lineage>
        <taxon>Bacteria</taxon>
        <taxon>Pseudomonadati</taxon>
        <taxon>Bacteroidota</taxon>
        <taxon>Sphingobacteriia</taxon>
        <taxon>Sphingobacteriales</taxon>
        <taxon>Sphingobacteriaceae</taxon>
        <taxon>Sphingobacterium</taxon>
    </lineage>
</organism>
<evidence type="ECO:0000259" key="3">
    <source>
        <dbReference type="Pfam" id="PF02638"/>
    </source>
</evidence>
<name>A0ABT7NRN3_9SPHI</name>
<reference evidence="5" key="2">
    <citation type="journal article" date="2022" name="Sci. Total Environ.">
        <title>Prevalence, transmission, and molecular epidemiology of tet(X)-positive bacteria among humans, animals, and environmental niches in China: An epidemiological, and genomic-based study.</title>
        <authorList>
            <person name="Dong N."/>
            <person name="Zeng Y."/>
            <person name="Cai C."/>
            <person name="Sun C."/>
            <person name="Lu J."/>
            <person name="Liu C."/>
            <person name="Zhou H."/>
            <person name="Sun Q."/>
            <person name="Shu L."/>
            <person name="Wang H."/>
            <person name="Wang Y."/>
            <person name="Wang S."/>
            <person name="Wu C."/>
            <person name="Chan E.W."/>
            <person name="Chen G."/>
            <person name="Shen Z."/>
            <person name="Chen S."/>
            <person name="Zhang R."/>
        </authorList>
    </citation>
    <scope>NUCLEOTIDE SEQUENCE</scope>
    <source>
        <strain evidence="5">R1692</strain>
    </source>
</reference>
<feature type="domain" description="DUF4985" evidence="4">
    <location>
        <begin position="317"/>
        <end position="418"/>
    </location>
</feature>
<gene>
    <name evidence="5" type="ORF">HX018_16875</name>
</gene>
<dbReference type="InterPro" id="IPR003790">
    <property type="entry name" value="GHL10"/>
</dbReference>
<proteinExistence type="predicted"/>
<dbReference type="SUPFAM" id="SSF51445">
    <property type="entry name" value="(Trans)glycosidases"/>
    <property type="match status" value="1"/>
</dbReference>
<dbReference type="InterPro" id="IPR017853">
    <property type="entry name" value="GH"/>
</dbReference>
<dbReference type="PANTHER" id="PTHR43405:SF1">
    <property type="entry name" value="GLYCOSYL HYDROLASE DIGH"/>
    <property type="match status" value="1"/>
</dbReference>
<dbReference type="Pfam" id="PF02638">
    <property type="entry name" value="GHL10"/>
    <property type="match status" value="1"/>
</dbReference>
<protein>
    <submittedName>
        <fullName evidence="5">Family 10 glycosylhydrolase</fullName>
    </submittedName>
</protein>
<feature type="chain" id="PRO_5047531718" evidence="2">
    <location>
        <begin position="23"/>
        <end position="425"/>
    </location>
</feature>
<evidence type="ECO:0000313" key="6">
    <source>
        <dbReference type="Proteomes" id="UP001170954"/>
    </source>
</evidence>
<feature type="domain" description="Glycosyl hydrolase-like 10" evidence="3">
    <location>
        <begin position="56"/>
        <end position="311"/>
    </location>
</feature>
<dbReference type="PANTHER" id="PTHR43405">
    <property type="entry name" value="GLYCOSYL HYDROLASE DIGH"/>
    <property type="match status" value="1"/>
</dbReference>
<comment type="caution">
    <text evidence="5">The sequence shown here is derived from an EMBL/GenBank/DDBJ whole genome shotgun (WGS) entry which is preliminary data.</text>
</comment>
<evidence type="ECO:0000313" key="5">
    <source>
        <dbReference type="EMBL" id="MDM1049915.1"/>
    </source>
</evidence>
<dbReference type="Pfam" id="PF16373">
    <property type="entry name" value="DUF4985"/>
    <property type="match status" value="1"/>
</dbReference>
<evidence type="ECO:0000256" key="2">
    <source>
        <dbReference type="SAM" id="SignalP"/>
    </source>
</evidence>
<dbReference type="InterPro" id="IPR052177">
    <property type="entry name" value="Divisome_Glycosyl_Hydrolase"/>
</dbReference>
<reference evidence="5" key="1">
    <citation type="submission" date="2020-06" db="EMBL/GenBank/DDBJ databases">
        <authorList>
            <person name="Dong N."/>
        </authorList>
    </citation>
    <scope>NUCLEOTIDE SEQUENCE</scope>
    <source>
        <strain evidence="5">R1692</strain>
    </source>
</reference>
<sequence length="425" mass="49008">MNRILIYLYALLAVCFGLQSSACSTESKPVEETEGDESTAKPKYLWFDAEANFERFSNQDSIAYYVKKAKDVGFTDIVVDVKPIYGKALYKSTFIPELTTVGDYSRTIEWDYLQYFIDQAKKNGLRVTVSTTFFPAGHPGNQSGLVYEDPKWDGKTGIEYTSNNELMDIRNDKSKVAAFMNPLDPEVRKFVMDMVREIVTKYDVQGYILDYCRFSGIETEFSETTRRAFEEYIGEKVPNFPKDIFYYQNGQKVDGRFAKKWYEFRAMVIHDYVKEIKETAKGIKPDIKIEYWAASWYNALYANGQNWASKKYDTHAEHTWATENYKNAGFAEHLDAFQIGTYLNTIYGKNDPESIEYGLIRGKRLLKGDTKLYGSIYALNHKDNIEQAIDLCLKESEGLMVFDIVQVIGFNQWDAIKRGIENSGF</sequence>
<keyword evidence="1 2" id="KW-0732">Signal</keyword>
<evidence type="ECO:0000256" key="1">
    <source>
        <dbReference type="ARBA" id="ARBA00022729"/>
    </source>
</evidence>
<dbReference type="RefSeq" id="WP_286652141.1">
    <property type="nucleotide sequence ID" value="NZ_JACAGK010000062.1"/>
</dbReference>
<dbReference type="InterPro" id="IPR032280">
    <property type="entry name" value="DUF4985"/>
</dbReference>
<accession>A0ABT7NRN3</accession>
<dbReference type="Proteomes" id="UP001170954">
    <property type="component" value="Unassembled WGS sequence"/>
</dbReference>
<feature type="signal peptide" evidence="2">
    <location>
        <begin position="1"/>
        <end position="22"/>
    </location>
</feature>
<keyword evidence="6" id="KW-1185">Reference proteome</keyword>
<evidence type="ECO:0000259" key="4">
    <source>
        <dbReference type="Pfam" id="PF16373"/>
    </source>
</evidence>
<dbReference type="EMBL" id="JACAGK010000062">
    <property type="protein sequence ID" value="MDM1049915.1"/>
    <property type="molecule type" value="Genomic_DNA"/>
</dbReference>